<evidence type="ECO:0000313" key="1">
    <source>
        <dbReference type="EMBL" id="MDN3243046.1"/>
    </source>
</evidence>
<keyword evidence="2" id="KW-1185">Reference proteome</keyword>
<accession>A0ABT7YWM4</accession>
<dbReference type="Proteomes" id="UP001171902">
    <property type="component" value="Unassembled WGS sequence"/>
</dbReference>
<gene>
    <name evidence="1" type="ORF">QWI33_25215</name>
</gene>
<evidence type="ECO:0000313" key="2">
    <source>
        <dbReference type="Proteomes" id="UP001171902"/>
    </source>
</evidence>
<name>A0ABT7YWM4_9ACTN</name>
<dbReference type="RefSeq" id="WP_289959606.1">
    <property type="nucleotide sequence ID" value="NZ_JAUEMJ010000011.1"/>
</dbReference>
<proteinExistence type="predicted"/>
<dbReference type="EMBL" id="JAUEMJ010000011">
    <property type="protein sequence ID" value="MDN3243046.1"/>
    <property type="molecule type" value="Genomic_DNA"/>
</dbReference>
<sequence length="66" mass="6787">MESRALIVGALTAALPFMLGTVSSTSSTWGLVTAYLGAVSVVALFKKHSSVENPTDADIAMGPCFP</sequence>
<comment type="caution">
    <text evidence="1">The sequence shown here is derived from an EMBL/GenBank/DDBJ whole genome shotgun (WGS) entry which is preliminary data.</text>
</comment>
<organism evidence="1 2">
    <name type="scientific">Glycomyces tritici</name>
    <dbReference type="NCBI Taxonomy" id="2665176"/>
    <lineage>
        <taxon>Bacteria</taxon>
        <taxon>Bacillati</taxon>
        <taxon>Actinomycetota</taxon>
        <taxon>Actinomycetes</taxon>
        <taxon>Glycomycetales</taxon>
        <taxon>Glycomycetaceae</taxon>
        <taxon>Glycomyces</taxon>
    </lineage>
</organism>
<reference evidence="1" key="1">
    <citation type="submission" date="2023-06" db="EMBL/GenBank/DDBJ databases">
        <title>Gycomyces niveus sp.nov., a novel actinomycete isolated from soil in Shouguang.</title>
        <authorList>
            <person name="Yang X."/>
            <person name="Zhao J."/>
        </authorList>
    </citation>
    <scope>NUCLEOTIDE SEQUENCE</scope>
    <source>
        <strain evidence="1">NEAU C2</strain>
    </source>
</reference>
<protein>
    <submittedName>
        <fullName evidence="1">Uncharacterized protein</fullName>
    </submittedName>
</protein>